<dbReference type="PROSITE" id="PS50011">
    <property type="entry name" value="PROTEIN_KINASE_DOM"/>
    <property type="match status" value="1"/>
</dbReference>
<dbReference type="SMART" id="SM00220">
    <property type="entry name" value="S_TKc"/>
    <property type="match status" value="1"/>
</dbReference>
<dbReference type="InterPro" id="IPR000719">
    <property type="entry name" value="Prot_kinase_dom"/>
</dbReference>
<evidence type="ECO:0000313" key="3">
    <source>
        <dbReference type="Proteomes" id="UP000343317"/>
    </source>
</evidence>
<name>A0A5E4YRY6_9BURK</name>
<reference evidence="2 3" key="1">
    <citation type="submission" date="2019-08" db="EMBL/GenBank/DDBJ databases">
        <authorList>
            <person name="Peeters C."/>
        </authorList>
    </citation>
    <scope>NUCLEOTIDE SEQUENCE [LARGE SCALE GENOMIC DNA]</scope>
    <source>
        <strain evidence="2 3">LMG 31112</strain>
    </source>
</reference>
<feature type="domain" description="Protein kinase" evidence="1">
    <location>
        <begin position="36"/>
        <end position="275"/>
    </location>
</feature>
<sequence length="275" mass="31595">MRIEAAIVNRNRDDTPANQMTPCIWPIEGESIHFEYEKAALLGEGGQKCCWKITSRDVAGDFVLLEYRYPSSLHDDRFLEYDDCDKEYAYHQAHEVAEINSDKEITILKRLRGLVGALQLQRVIQCKGNDFRPQIHAIVDFHNRGNLKEFSTQNISLSTREKLGMAIDMMKGLCSIIDNKIYLTDIKAENILLDDTSGRLTATICDFCNADILEDFTIDDKKHNLECLLDIIRRDIFKANYNCDVDNIIQYDRNAEDICLRDFLYKLVGALNNVA</sequence>
<accession>A0A5E4YRY6</accession>
<dbReference type="EMBL" id="CABPSM010000020">
    <property type="protein sequence ID" value="VVE51556.1"/>
    <property type="molecule type" value="Genomic_DNA"/>
</dbReference>
<dbReference type="AlphaFoldDB" id="A0A5E4YRY6"/>
<gene>
    <name evidence="2" type="ORF">PHO31112_04726</name>
</gene>
<evidence type="ECO:0000313" key="2">
    <source>
        <dbReference type="EMBL" id="VVE51556.1"/>
    </source>
</evidence>
<organism evidence="2 3">
    <name type="scientific">Pandoraea horticolens</name>
    <dbReference type="NCBI Taxonomy" id="2508298"/>
    <lineage>
        <taxon>Bacteria</taxon>
        <taxon>Pseudomonadati</taxon>
        <taxon>Pseudomonadota</taxon>
        <taxon>Betaproteobacteria</taxon>
        <taxon>Burkholderiales</taxon>
        <taxon>Burkholderiaceae</taxon>
        <taxon>Pandoraea</taxon>
    </lineage>
</organism>
<protein>
    <recommendedName>
        <fullName evidence="1">Protein kinase domain-containing protein</fullName>
    </recommendedName>
</protein>
<keyword evidence="3" id="KW-1185">Reference proteome</keyword>
<proteinExistence type="predicted"/>
<dbReference type="GO" id="GO:0004672">
    <property type="term" value="F:protein kinase activity"/>
    <property type="evidence" value="ECO:0007669"/>
    <property type="project" value="InterPro"/>
</dbReference>
<dbReference type="Proteomes" id="UP000343317">
    <property type="component" value="Unassembled WGS sequence"/>
</dbReference>
<dbReference type="Pfam" id="PF00069">
    <property type="entry name" value="Pkinase"/>
    <property type="match status" value="1"/>
</dbReference>
<dbReference type="Gene3D" id="1.10.510.10">
    <property type="entry name" value="Transferase(Phosphotransferase) domain 1"/>
    <property type="match status" value="1"/>
</dbReference>
<dbReference type="InterPro" id="IPR011009">
    <property type="entry name" value="Kinase-like_dom_sf"/>
</dbReference>
<evidence type="ECO:0000259" key="1">
    <source>
        <dbReference type="PROSITE" id="PS50011"/>
    </source>
</evidence>
<dbReference type="SUPFAM" id="SSF56112">
    <property type="entry name" value="Protein kinase-like (PK-like)"/>
    <property type="match status" value="1"/>
</dbReference>
<dbReference type="GO" id="GO:0005524">
    <property type="term" value="F:ATP binding"/>
    <property type="evidence" value="ECO:0007669"/>
    <property type="project" value="InterPro"/>
</dbReference>